<dbReference type="AlphaFoldDB" id="A0AA36ICY4"/>
<comment type="caution">
    <text evidence="3">The sequence shown here is derived from an EMBL/GenBank/DDBJ whole genome shotgun (WGS) entry which is preliminary data.</text>
</comment>
<keyword evidence="4" id="KW-1185">Reference proteome</keyword>
<keyword evidence="2" id="KW-1133">Transmembrane helix</keyword>
<evidence type="ECO:0000313" key="4">
    <source>
        <dbReference type="Proteomes" id="UP001178507"/>
    </source>
</evidence>
<evidence type="ECO:0000256" key="2">
    <source>
        <dbReference type="SAM" id="Phobius"/>
    </source>
</evidence>
<feature type="region of interest" description="Disordered" evidence="1">
    <location>
        <begin position="54"/>
        <end position="78"/>
    </location>
</feature>
<dbReference type="Proteomes" id="UP001178507">
    <property type="component" value="Unassembled WGS sequence"/>
</dbReference>
<keyword evidence="2" id="KW-0472">Membrane</keyword>
<feature type="non-terminal residue" evidence="3">
    <location>
        <position position="169"/>
    </location>
</feature>
<sequence>MLPSCQCNYGCCDTEIAEKGLARFAKQIGAFSAEKEEPLSASVLTAQHEWYRPPVSKPLADPDEPTPVSAASPGTPASPIRVGKRISLRSNGTNGSVRGLPFCESRRSVYLGPDPLERMRLLVVQLERAQHEATRRSYLIRVPTLIAGLLLMIITFSLFMIFQISHDAS</sequence>
<name>A0AA36ICY4_9DINO</name>
<gene>
    <name evidence="3" type="ORF">EVOR1521_LOCUS12030</name>
</gene>
<keyword evidence="2" id="KW-0812">Transmembrane</keyword>
<evidence type="ECO:0000313" key="3">
    <source>
        <dbReference type="EMBL" id="CAJ1385423.1"/>
    </source>
</evidence>
<organism evidence="3 4">
    <name type="scientific">Effrenium voratum</name>
    <dbReference type="NCBI Taxonomy" id="2562239"/>
    <lineage>
        <taxon>Eukaryota</taxon>
        <taxon>Sar</taxon>
        <taxon>Alveolata</taxon>
        <taxon>Dinophyceae</taxon>
        <taxon>Suessiales</taxon>
        <taxon>Symbiodiniaceae</taxon>
        <taxon>Effrenium</taxon>
    </lineage>
</organism>
<protein>
    <submittedName>
        <fullName evidence="3">Uncharacterized protein</fullName>
    </submittedName>
</protein>
<accession>A0AA36ICY4</accession>
<dbReference type="EMBL" id="CAUJNA010001234">
    <property type="protein sequence ID" value="CAJ1385423.1"/>
    <property type="molecule type" value="Genomic_DNA"/>
</dbReference>
<proteinExistence type="predicted"/>
<reference evidence="3" key="1">
    <citation type="submission" date="2023-08" db="EMBL/GenBank/DDBJ databases">
        <authorList>
            <person name="Chen Y."/>
            <person name="Shah S."/>
            <person name="Dougan E. K."/>
            <person name="Thang M."/>
            <person name="Chan C."/>
        </authorList>
    </citation>
    <scope>NUCLEOTIDE SEQUENCE</scope>
</reference>
<evidence type="ECO:0000256" key="1">
    <source>
        <dbReference type="SAM" id="MobiDB-lite"/>
    </source>
</evidence>
<feature type="transmembrane region" description="Helical" evidence="2">
    <location>
        <begin position="138"/>
        <end position="162"/>
    </location>
</feature>